<protein>
    <recommendedName>
        <fullName evidence="1">Reverse transcriptase domain-containing protein</fullName>
    </recommendedName>
</protein>
<sequence>MWAMPVQACPDYGHECAKCSKLNQFANSYGIKTRDSDSSDESLYCYNITKIEGEGARTTRHTRTNGMKQSRFKIRHKVKLDTRAQVQYKMFRKVNQQFQVQITKVKLRMLDGIVKPIGKVRLNCKCRDSEAYIDLILVDLEVMPLLGLSGCIALNLVKRVISIATEGKEQFKDKVIKPEAEPVSRPPRRVPVALRNRLKDELDQREYDIDERAWIRNLVIAKKCNGNIRLCLDPSYLNAGILRECHVVPKVSDIRIKLAGNKFFRTRFRQIPLDEESFLKCCFSSPYGKYKYLRLPYGTSNAPELFQNLVEHNFAGIPNITIYYDDIMCMGETGQINDDTVRKAVERNRESNIKFNKEKLQYKLSAVTCAGHRFSADGMRVDPDRTRSLTELEPPSSKKQLQRIIGTFIYGRCFVPHMANTLAPLCDLLKAGVVPAGSPKSIRHTQTENMYCTHPNLIQTHITDHTTTENEMLPTQFAVCKFHDYVYGAEVSVQTDNKPLVSIMKKCVAFNICDSNSSNTYLMFIMSQAKTYILQTRCLVLT</sequence>
<evidence type="ECO:0000259" key="1">
    <source>
        <dbReference type="Pfam" id="PF00078"/>
    </source>
</evidence>
<dbReference type="PANTHER" id="PTHR37984:SF9">
    <property type="entry name" value="INTEGRASE CATALYTIC DOMAIN-CONTAINING PROTEIN"/>
    <property type="match status" value="1"/>
</dbReference>
<dbReference type="Gene3D" id="3.30.70.270">
    <property type="match status" value="2"/>
</dbReference>
<keyword evidence="3" id="KW-1185">Reference proteome</keyword>
<accession>A0ABQ9HTG5</accession>
<dbReference type="CDD" id="cd01647">
    <property type="entry name" value="RT_LTR"/>
    <property type="match status" value="1"/>
</dbReference>
<gene>
    <name evidence="2" type="ORF">PR048_013889</name>
</gene>
<dbReference type="InterPro" id="IPR000477">
    <property type="entry name" value="RT_dom"/>
</dbReference>
<proteinExistence type="predicted"/>
<comment type="caution">
    <text evidence="2">The sequence shown here is derived from an EMBL/GenBank/DDBJ whole genome shotgun (WGS) entry which is preliminary data.</text>
</comment>
<dbReference type="EMBL" id="JARBHB010000004">
    <property type="protein sequence ID" value="KAJ8887671.1"/>
    <property type="molecule type" value="Genomic_DNA"/>
</dbReference>
<dbReference type="SUPFAM" id="SSF56672">
    <property type="entry name" value="DNA/RNA polymerases"/>
    <property type="match status" value="1"/>
</dbReference>
<name>A0ABQ9HTG5_9NEOP</name>
<feature type="domain" description="Reverse transcriptase" evidence="1">
    <location>
        <begin position="268"/>
        <end position="363"/>
    </location>
</feature>
<dbReference type="Gene3D" id="3.10.10.10">
    <property type="entry name" value="HIV Type 1 Reverse Transcriptase, subunit A, domain 1"/>
    <property type="match status" value="1"/>
</dbReference>
<reference evidence="2 3" key="1">
    <citation type="submission" date="2023-02" db="EMBL/GenBank/DDBJ databases">
        <title>LHISI_Scaffold_Assembly.</title>
        <authorList>
            <person name="Stuart O.P."/>
            <person name="Cleave R."/>
            <person name="Magrath M.J.L."/>
            <person name="Mikheyev A.S."/>
        </authorList>
    </citation>
    <scope>NUCLEOTIDE SEQUENCE [LARGE SCALE GENOMIC DNA]</scope>
    <source>
        <strain evidence="2">Daus_M_001</strain>
        <tissue evidence="2">Leg muscle</tissue>
    </source>
</reference>
<dbReference type="PANTHER" id="PTHR37984">
    <property type="entry name" value="PROTEIN CBG26694"/>
    <property type="match status" value="1"/>
</dbReference>
<evidence type="ECO:0000313" key="2">
    <source>
        <dbReference type="EMBL" id="KAJ8887671.1"/>
    </source>
</evidence>
<evidence type="ECO:0000313" key="3">
    <source>
        <dbReference type="Proteomes" id="UP001159363"/>
    </source>
</evidence>
<dbReference type="Pfam" id="PF00078">
    <property type="entry name" value="RVT_1"/>
    <property type="match status" value="1"/>
</dbReference>
<dbReference type="InterPro" id="IPR050951">
    <property type="entry name" value="Retrovirus_Pol_polyprotein"/>
</dbReference>
<dbReference type="InterPro" id="IPR043128">
    <property type="entry name" value="Rev_trsase/Diguanyl_cyclase"/>
</dbReference>
<organism evidence="2 3">
    <name type="scientific">Dryococelus australis</name>
    <dbReference type="NCBI Taxonomy" id="614101"/>
    <lineage>
        <taxon>Eukaryota</taxon>
        <taxon>Metazoa</taxon>
        <taxon>Ecdysozoa</taxon>
        <taxon>Arthropoda</taxon>
        <taxon>Hexapoda</taxon>
        <taxon>Insecta</taxon>
        <taxon>Pterygota</taxon>
        <taxon>Neoptera</taxon>
        <taxon>Polyneoptera</taxon>
        <taxon>Phasmatodea</taxon>
        <taxon>Verophasmatodea</taxon>
        <taxon>Anareolatae</taxon>
        <taxon>Phasmatidae</taxon>
        <taxon>Eurycanthinae</taxon>
        <taxon>Dryococelus</taxon>
    </lineage>
</organism>
<dbReference type="InterPro" id="IPR043502">
    <property type="entry name" value="DNA/RNA_pol_sf"/>
</dbReference>
<dbReference type="Proteomes" id="UP001159363">
    <property type="component" value="Chromosome X"/>
</dbReference>